<evidence type="ECO:0000313" key="2">
    <source>
        <dbReference type="Proteomes" id="UP001172082"/>
    </source>
</evidence>
<name>A0ABT8KHJ0_9BACT</name>
<dbReference type="Proteomes" id="UP001172082">
    <property type="component" value="Unassembled WGS sequence"/>
</dbReference>
<proteinExistence type="predicted"/>
<accession>A0ABT8KHJ0</accession>
<keyword evidence="2" id="KW-1185">Reference proteome</keyword>
<dbReference type="PROSITE" id="PS51257">
    <property type="entry name" value="PROKAR_LIPOPROTEIN"/>
    <property type="match status" value="1"/>
</dbReference>
<organism evidence="1 2">
    <name type="scientific">Splendidivirga corallicola</name>
    <dbReference type="NCBI Taxonomy" id="3051826"/>
    <lineage>
        <taxon>Bacteria</taxon>
        <taxon>Pseudomonadati</taxon>
        <taxon>Bacteroidota</taxon>
        <taxon>Cytophagia</taxon>
        <taxon>Cytophagales</taxon>
        <taxon>Splendidivirgaceae</taxon>
        <taxon>Splendidivirga</taxon>
    </lineage>
</organism>
<dbReference type="EMBL" id="JAUJEA010000001">
    <property type="protein sequence ID" value="MDN5199903.1"/>
    <property type="molecule type" value="Genomic_DNA"/>
</dbReference>
<comment type="caution">
    <text evidence="1">The sequence shown here is derived from an EMBL/GenBank/DDBJ whole genome shotgun (WGS) entry which is preliminary data.</text>
</comment>
<evidence type="ECO:0000313" key="1">
    <source>
        <dbReference type="EMBL" id="MDN5199903.1"/>
    </source>
</evidence>
<sequence>MKKACYLLLFLILGCTNLTYSQFTQGTNSNQSYTNDDVGIGTNNPTYKLDVRGDLGIGETNNAGKILFRRGTDGHASGIIGFNSSTDQEHFIFKNTSGGGYFTFWTNSGTGGTQERMRLATNGKLGVGTSSPQYGNIEVFGTGYDNGITIWNGSASGSKTGRIWFDDANDLFHITRGNDKLNGLTIVRDGNVGVGTTLPGKELDVNGDIRIRGNNATLNFYRTSSPTDIARIHYDQTNQEFNISAGGKTIRFNNKSGQTETMRITNLGDVAIGTTTTSGYKLSVNGKIRAEEVKVYTGWADFVFEDDYDLKSLEEVEKYIKENKHLPDIPSAKEVEENGVNVGEMESKLLQKIEELTLYIIEQEKRIKQLELQIKE</sequence>
<protein>
    <submittedName>
        <fullName evidence="1">Uncharacterized protein</fullName>
    </submittedName>
</protein>
<gene>
    <name evidence="1" type="ORF">QQ008_00980</name>
</gene>
<reference evidence="1" key="1">
    <citation type="submission" date="2023-06" db="EMBL/GenBank/DDBJ databases">
        <title>Genomic of Parafulvivirga corallium.</title>
        <authorList>
            <person name="Wang G."/>
        </authorList>
    </citation>
    <scope>NUCLEOTIDE SEQUENCE</scope>
    <source>
        <strain evidence="1">BMA10</strain>
    </source>
</reference>
<dbReference type="RefSeq" id="WP_346749933.1">
    <property type="nucleotide sequence ID" value="NZ_JAUJEA010000001.1"/>
</dbReference>